<keyword evidence="7" id="KW-0472">Membrane</keyword>
<evidence type="ECO:0000256" key="7">
    <source>
        <dbReference type="SAM" id="Phobius"/>
    </source>
</evidence>
<evidence type="ECO:0000313" key="12">
    <source>
        <dbReference type="Proteomes" id="UP000694845"/>
    </source>
</evidence>
<dbReference type="InterPro" id="IPR035976">
    <property type="entry name" value="Sushi/SCR/CCP_sf"/>
</dbReference>
<feature type="domain" description="Sushi" evidence="10">
    <location>
        <begin position="570"/>
        <end position="630"/>
    </location>
</feature>
<dbReference type="Proteomes" id="UP000694845">
    <property type="component" value="Unplaced"/>
</dbReference>
<feature type="domain" description="Sushi" evidence="10">
    <location>
        <begin position="329"/>
        <end position="389"/>
    </location>
</feature>
<feature type="domain" description="WSC" evidence="11">
    <location>
        <begin position="138"/>
        <end position="254"/>
    </location>
</feature>
<keyword evidence="7" id="KW-1133">Transmembrane helix</keyword>
<evidence type="ECO:0000259" key="10">
    <source>
        <dbReference type="PROSITE" id="PS50923"/>
    </source>
</evidence>
<feature type="disulfide bond" evidence="5">
    <location>
        <begin position="331"/>
        <end position="374"/>
    </location>
</feature>
<dbReference type="PROSITE" id="PS50287">
    <property type="entry name" value="SRCR_2"/>
    <property type="match status" value="1"/>
</dbReference>
<feature type="disulfide bond" evidence="5">
    <location>
        <begin position="721"/>
        <end position="748"/>
    </location>
</feature>
<keyword evidence="5" id="KW-0768">Sushi</keyword>
<feature type="compositionally biased region" description="Basic and acidic residues" evidence="6">
    <location>
        <begin position="1109"/>
        <end position="1145"/>
    </location>
</feature>
<evidence type="ECO:0000259" key="11">
    <source>
        <dbReference type="PROSITE" id="PS51212"/>
    </source>
</evidence>
<dbReference type="SUPFAM" id="SSF57535">
    <property type="entry name" value="Complement control module/SCR domain"/>
    <property type="match status" value="11"/>
</dbReference>
<keyword evidence="2" id="KW-0677">Repeat</keyword>
<dbReference type="InterPro" id="IPR051277">
    <property type="entry name" value="SEZ6_CSMD_C4BPB_Regulators"/>
</dbReference>
<feature type="domain" description="Sushi" evidence="10">
    <location>
        <begin position="815"/>
        <end position="878"/>
    </location>
</feature>
<dbReference type="PANTHER" id="PTHR45656:SF4">
    <property type="entry name" value="PROTEIN CBR-CLEC-78"/>
    <property type="match status" value="1"/>
</dbReference>
<dbReference type="SMART" id="SM00032">
    <property type="entry name" value="CCP"/>
    <property type="match status" value="11"/>
</dbReference>
<dbReference type="Pfam" id="PF00084">
    <property type="entry name" value="Sushi"/>
    <property type="match status" value="10"/>
</dbReference>
<feature type="disulfide bond" evidence="5">
    <location>
        <begin position="289"/>
        <end position="316"/>
    </location>
</feature>
<dbReference type="SMART" id="SM00321">
    <property type="entry name" value="WSC"/>
    <property type="match status" value="1"/>
</dbReference>
<dbReference type="AlphaFoldDB" id="A0A8B7ZBU8"/>
<dbReference type="PROSITE" id="PS50923">
    <property type="entry name" value="SUSHI"/>
    <property type="match status" value="11"/>
</dbReference>
<feature type="domain" description="Sushi" evidence="10">
    <location>
        <begin position="879"/>
        <end position="938"/>
    </location>
</feature>
<proteinExistence type="predicted"/>
<gene>
    <name evidence="13" type="primary">LOC110985528</name>
</gene>
<feature type="domain" description="Sushi" evidence="10">
    <location>
        <begin position="390"/>
        <end position="448"/>
    </location>
</feature>
<feature type="disulfide bond" evidence="5">
    <location>
        <begin position="480"/>
        <end position="507"/>
    </location>
</feature>
<keyword evidence="7" id="KW-0812">Transmembrane</keyword>
<sequence length="1145" mass="122860">MRCMDFGFWVIVECIFLLVFQTSSLRAQSQTEGSVRLRRGINSQSGYVEIFHDAEWGRVCDTDWDHADAHVVCKQQGYNGAKFPASNFTEPPNPGLPIILDNLQCTGRETALADCPKGEWGQVTTGCQTAKVECMSYVPQFIGCFSDDLDRLLPDYSGHCEQGLQDPRCGGCDFTNKSCDSASMTVELCIEICCNDNGFIYAGLQGGDECYCGSATAQYAKIGRLPEVLCNTQCSGNPEQSCGADYKMDVYDCSSGCEAPNVNKVNLRTSPAVVQTTLYKTGQALTFFCEPGFQLQGATTISCQPGGPWSAPVPDCVEPTLTETPPASSPCSYPTTLPQNGIYTPAAVSFQPGSAVQLSCDPGYQITGNPTRTCRSNGTWTTEDHACSVVDCGLLQQFPNAIPSTSATTYETSVTFTCESGFELTAGSTGKTCDASGNWIGPDPQCAGGSTCALPPLPTRGLTTPFRDSYQPGDDIFFSCYTGYRIVGATSATCQNDGTWSDSVPTCEIVDCGALPQYPFATPITTATVFATSVTFRCDDTYEFANGATPFKTCDQNGRWVGIDPVCEQSVCPPLPKYYQAVQSTDVIVINTVVTFTCESGYELRDSNPAPTKTCTSGGIWAGPDPVCQRSGCAPLQSYPNAIKSTDATDIGTVVFFTCREGTVNLLAPDEPTKTCSPDKEWVGPDPNCVVDRDCGLLPAFPHTIPSTTLTNLNTEVSFQCEAGYQLVGSTAIKRCTQLGWQGANPTCQELTCGPIPTFPHAEVQNPSGSQRVSTTVTYICQEGYVHQGGDGNQPFKTCMDNLNWEGIDANCQELTCGPVPIFPHAEVQNPSGSQRMSTTVTYICQEGYVHQGGDGSQPFKTCMDNLNWEGTNPNCHAVDCGPPDEVPPGVITNGTDYTFNSSVTYTCNSSEEFIVGNATVYCLATGNWSSDVPDCDDVYTGAESDPRNIPYWVWIILLALVVCLIFLIASYIVYRVHTRPYEKYKKKNADSSAPGHDPPQVPLHGIAISDPHQVASANYGMAHDEEGDTGVASNESDLQDVSLGSESNYRYLGNPYAESVRSGSVHPASGTNDSGMYPSDPESNSVGTDVAGAGYGGENAGSSGKQAGDNHDGTKQEDVEKKEKDFVDDMLDSAKEKLDNCVVQ</sequence>
<feature type="disulfide bond" evidence="4">
    <location>
        <begin position="73"/>
        <end position="134"/>
    </location>
</feature>
<organism evidence="12 13">
    <name type="scientific">Acanthaster planci</name>
    <name type="common">Crown-of-thorns starfish</name>
    <dbReference type="NCBI Taxonomy" id="133434"/>
    <lineage>
        <taxon>Eukaryota</taxon>
        <taxon>Metazoa</taxon>
        <taxon>Echinodermata</taxon>
        <taxon>Eleutherozoa</taxon>
        <taxon>Asterozoa</taxon>
        <taxon>Asteroidea</taxon>
        <taxon>Valvatacea</taxon>
        <taxon>Valvatida</taxon>
        <taxon>Acanthasteridae</taxon>
        <taxon>Acanthaster</taxon>
    </lineage>
</organism>
<reference evidence="13" key="1">
    <citation type="submission" date="2025-08" db="UniProtKB">
        <authorList>
            <consortium name="RefSeq"/>
        </authorList>
    </citation>
    <scope>IDENTIFICATION</scope>
</reference>
<evidence type="ECO:0000256" key="3">
    <source>
        <dbReference type="ARBA" id="ARBA00023157"/>
    </source>
</evidence>
<evidence type="ECO:0000256" key="6">
    <source>
        <dbReference type="SAM" id="MobiDB-lite"/>
    </source>
</evidence>
<feature type="disulfide bond" evidence="5">
    <location>
        <begin position="633"/>
        <end position="676"/>
    </location>
</feature>
<dbReference type="OrthoDB" id="406096at2759"/>
<feature type="signal peptide" evidence="8">
    <location>
        <begin position="1"/>
        <end position="27"/>
    </location>
</feature>
<evidence type="ECO:0000313" key="13">
    <source>
        <dbReference type="RefSeq" id="XP_022102300.1"/>
    </source>
</evidence>
<evidence type="ECO:0000256" key="8">
    <source>
        <dbReference type="SAM" id="SignalP"/>
    </source>
</evidence>
<keyword evidence="12" id="KW-1185">Reference proteome</keyword>
<dbReference type="Gene3D" id="3.10.250.10">
    <property type="entry name" value="SRCR-like domain"/>
    <property type="match status" value="1"/>
</dbReference>
<evidence type="ECO:0000256" key="1">
    <source>
        <dbReference type="ARBA" id="ARBA00022729"/>
    </source>
</evidence>
<feature type="transmembrane region" description="Helical" evidence="7">
    <location>
        <begin position="952"/>
        <end position="975"/>
    </location>
</feature>
<feature type="domain" description="Sushi" evidence="10">
    <location>
        <begin position="631"/>
        <end position="691"/>
    </location>
</feature>
<feature type="domain" description="Sushi" evidence="10">
    <location>
        <begin position="510"/>
        <end position="569"/>
    </location>
</feature>
<dbReference type="PANTHER" id="PTHR45656">
    <property type="entry name" value="PROTEIN CBR-CLEC-78"/>
    <property type="match status" value="1"/>
</dbReference>
<dbReference type="KEGG" id="aplc:110985528"/>
<feature type="disulfide bond" evidence="5">
    <location>
        <begin position="360"/>
        <end position="387"/>
    </location>
</feature>
<dbReference type="Pfam" id="PF00530">
    <property type="entry name" value="SRCR"/>
    <property type="match status" value="1"/>
</dbReference>
<feature type="domain" description="Sushi" evidence="10">
    <location>
        <begin position="450"/>
        <end position="509"/>
    </location>
</feature>
<keyword evidence="3 4" id="KW-1015">Disulfide bond</keyword>
<dbReference type="Pfam" id="PF01822">
    <property type="entry name" value="WSC"/>
    <property type="match status" value="1"/>
</dbReference>
<dbReference type="InterPro" id="IPR001190">
    <property type="entry name" value="SRCR"/>
</dbReference>
<dbReference type="CDD" id="cd00033">
    <property type="entry name" value="CCP"/>
    <property type="match status" value="10"/>
</dbReference>
<feature type="chain" id="PRO_5034114511" evidence="8">
    <location>
        <begin position="28"/>
        <end position="1145"/>
    </location>
</feature>
<protein>
    <submittedName>
        <fullName evidence="13">Sushi, von Willebrand factor type A, EGF and pentraxin domain-containing protein 1-like isoform X1</fullName>
    </submittedName>
</protein>
<evidence type="ECO:0000256" key="2">
    <source>
        <dbReference type="ARBA" id="ARBA00022737"/>
    </source>
</evidence>
<dbReference type="SMART" id="SM00202">
    <property type="entry name" value="SR"/>
    <property type="match status" value="1"/>
</dbReference>
<dbReference type="Gene3D" id="2.10.70.10">
    <property type="entry name" value="Complement Module, domain 1"/>
    <property type="match status" value="11"/>
</dbReference>
<feature type="domain" description="SRCR" evidence="9">
    <location>
        <begin position="35"/>
        <end position="135"/>
    </location>
</feature>
<dbReference type="GeneID" id="110985528"/>
<dbReference type="RefSeq" id="XP_022102300.1">
    <property type="nucleotide sequence ID" value="XM_022246608.1"/>
</dbReference>
<feature type="domain" description="Sushi" evidence="10">
    <location>
        <begin position="693"/>
        <end position="750"/>
    </location>
</feature>
<dbReference type="GO" id="GO:0016020">
    <property type="term" value="C:membrane"/>
    <property type="evidence" value="ECO:0007669"/>
    <property type="project" value="InterPro"/>
</dbReference>
<evidence type="ECO:0000256" key="4">
    <source>
        <dbReference type="PROSITE-ProRule" id="PRU00196"/>
    </source>
</evidence>
<accession>A0A8B7ZBU8</accession>
<dbReference type="InterPro" id="IPR036772">
    <property type="entry name" value="SRCR-like_dom_sf"/>
</dbReference>
<feature type="region of interest" description="Disordered" evidence="6">
    <location>
        <begin position="1060"/>
        <end position="1145"/>
    </location>
</feature>
<feature type="disulfide bond" evidence="4">
    <location>
        <begin position="105"/>
        <end position="115"/>
    </location>
</feature>
<comment type="caution">
    <text evidence="4">Lacks conserved residue(s) required for the propagation of feature annotation.</text>
</comment>
<dbReference type="InterPro" id="IPR000436">
    <property type="entry name" value="Sushi_SCR_CCP_dom"/>
</dbReference>
<feature type="domain" description="Sushi" evidence="10">
    <location>
        <begin position="255"/>
        <end position="318"/>
    </location>
</feature>
<dbReference type="FunFam" id="3.10.250.10:FF:000032">
    <property type="entry name" value="Si:dkey-14d8.20"/>
    <property type="match status" value="1"/>
</dbReference>
<dbReference type="PRINTS" id="PR00258">
    <property type="entry name" value="SPERACTRCPTR"/>
</dbReference>
<feature type="region of interest" description="Disordered" evidence="6">
    <location>
        <begin position="987"/>
        <end position="1007"/>
    </location>
</feature>
<dbReference type="SUPFAM" id="SSF56487">
    <property type="entry name" value="SRCR-like"/>
    <property type="match status" value="1"/>
</dbReference>
<feature type="domain" description="Sushi" evidence="10">
    <location>
        <begin position="751"/>
        <end position="814"/>
    </location>
</feature>
<dbReference type="InterPro" id="IPR002889">
    <property type="entry name" value="WSC_carb-bd"/>
</dbReference>
<dbReference type="PROSITE" id="PS51212">
    <property type="entry name" value="WSC"/>
    <property type="match status" value="1"/>
</dbReference>
<keyword evidence="1 8" id="KW-0732">Signal</keyword>
<evidence type="ECO:0000259" key="9">
    <source>
        <dbReference type="PROSITE" id="PS50287"/>
    </source>
</evidence>
<evidence type="ECO:0000256" key="5">
    <source>
        <dbReference type="PROSITE-ProRule" id="PRU00302"/>
    </source>
</evidence>
<name>A0A8B7ZBU8_ACAPL</name>
<dbReference type="PROSITE" id="PS00420">
    <property type="entry name" value="SRCR_1"/>
    <property type="match status" value="1"/>
</dbReference>
<feature type="disulfide bond" evidence="5">
    <location>
        <begin position="572"/>
        <end position="615"/>
    </location>
</feature>